<evidence type="ECO:0000256" key="3">
    <source>
        <dbReference type="ARBA" id="ARBA00022737"/>
    </source>
</evidence>
<dbReference type="SUPFAM" id="SSF52047">
    <property type="entry name" value="RNI-like"/>
    <property type="match status" value="1"/>
</dbReference>
<evidence type="ECO:0000313" key="4">
    <source>
        <dbReference type="EMBL" id="MCY1009190.1"/>
    </source>
</evidence>
<accession>A0A9X3IZL7</accession>
<evidence type="ECO:0000313" key="5">
    <source>
        <dbReference type="Proteomes" id="UP001150924"/>
    </source>
</evidence>
<dbReference type="PANTHER" id="PTHR24113">
    <property type="entry name" value="RAN GTPASE-ACTIVATING PROTEIN 1"/>
    <property type="match status" value="1"/>
</dbReference>
<dbReference type="GO" id="GO:0048471">
    <property type="term" value="C:perinuclear region of cytoplasm"/>
    <property type="evidence" value="ECO:0007669"/>
    <property type="project" value="TreeGrafter"/>
</dbReference>
<dbReference type="InterPro" id="IPR032675">
    <property type="entry name" value="LRR_dom_sf"/>
</dbReference>
<dbReference type="EMBL" id="JAPNKE010000002">
    <property type="protein sequence ID" value="MCY1009190.1"/>
    <property type="molecule type" value="Genomic_DNA"/>
</dbReference>
<keyword evidence="2" id="KW-0433">Leucine-rich repeat</keyword>
<evidence type="ECO:0000256" key="2">
    <source>
        <dbReference type="ARBA" id="ARBA00022614"/>
    </source>
</evidence>
<dbReference type="PANTHER" id="PTHR24113:SF12">
    <property type="entry name" value="RAN GTPASE-ACTIVATING PROTEIN 1"/>
    <property type="match status" value="1"/>
</dbReference>
<dbReference type="Pfam" id="PF13516">
    <property type="entry name" value="LRR_6"/>
    <property type="match status" value="4"/>
</dbReference>
<keyword evidence="1" id="KW-0343">GTPase activation</keyword>
<dbReference type="RefSeq" id="WP_267771849.1">
    <property type="nucleotide sequence ID" value="NZ_JAPNKE010000002.1"/>
</dbReference>
<dbReference type="Gene3D" id="3.80.10.10">
    <property type="entry name" value="Ribonuclease Inhibitor"/>
    <property type="match status" value="2"/>
</dbReference>
<keyword evidence="3" id="KW-0677">Repeat</keyword>
<organism evidence="4 5">
    <name type="scientific">Nannocystis pusilla</name>
    <dbReference type="NCBI Taxonomy" id="889268"/>
    <lineage>
        <taxon>Bacteria</taxon>
        <taxon>Pseudomonadati</taxon>
        <taxon>Myxococcota</taxon>
        <taxon>Polyangia</taxon>
        <taxon>Nannocystales</taxon>
        <taxon>Nannocystaceae</taxon>
        <taxon>Nannocystis</taxon>
    </lineage>
</organism>
<dbReference type="GO" id="GO:0031267">
    <property type="term" value="F:small GTPase binding"/>
    <property type="evidence" value="ECO:0007669"/>
    <property type="project" value="TreeGrafter"/>
</dbReference>
<dbReference type="SMART" id="SM00368">
    <property type="entry name" value="LRR_RI"/>
    <property type="match status" value="4"/>
</dbReference>
<dbReference type="InterPro" id="IPR001611">
    <property type="entry name" value="Leu-rich_rpt"/>
</dbReference>
<comment type="caution">
    <text evidence="4">The sequence shown here is derived from an EMBL/GenBank/DDBJ whole genome shotgun (WGS) entry which is preliminary data.</text>
</comment>
<dbReference type="GO" id="GO:0006913">
    <property type="term" value="P:nucleocytoplasmic transport"/>
    <property type="evidence" value="ECO:0007669"/>
    <property type="project" value="TreeGrafter"/>
</dbReference>
<name>A0A9X3IZL7_9BACT</name>
<reference evidence="4" key="1">
    <citation type="submission" date="2022-11" db="EMBL/GenBank/DDBJ databases">
        <title>Minimal conservation of predation-associated metabolite biosynthetic gene clusters underscores biosynthetic potential of Myxococcota including descriptions for ten novel species: Archangium lansinium sp. nov., Myxococcus landrumus sp. nov., Nannocystis bai.</title>
        <authorList>
            <person name="Ahearne A."/>
            <person name="Stevens C."/>
            <person name="Phillips K."/>
        </authorList>
    </citation>
    <scope>NUCLEOTIDE SEQUENCE</scope>
    <source>
        <strain evidence="4">Na p29</strain>
    </source>
</reference>
<dbReference type="Proteomes" id="UP001150924">
    <property type="component" value="Unassembled WGS sequence"/>
</dbReference>
<dbReference type="GO" id="GO:0005096">
    <property type="term" value="F:GTPase activator activity"/>
    <property type="evidence" value="ECO:0007669"/>
    <property type="project" value="UniProtKB-KW"/>
</dbReference>
<gene>
    <name evidence="4" type="ORF">OV079_27220</name>
</gene>
<evidence type="ECO:0000256" key="1">
    <source>
        <dbReference type="ARBA" id="ARBA00022468"/>
    </source>
</evidence>
<dbReference type="GO" id="GO:0005829">
    <property type="term" value="C:cytosol"/>
    <property type="evidence" value="ECO:0007669"/>
    <property type="project" value="TreeGrafter"/>
</dbReference>
<protein>
    <submittedName>
        <fullName evidence="4">Uncharacterized protein</fullName>
    </submittedName>
</protein>
<dbReference type="InterPro" id="IPR027038">
    <property type="entry name" value="RanGap"/>
</dbReference>
<dbReference type="AlphaFoldDB" id="A0A9X3IZL7"/>
<sequence length="282" mass="29313">MDDRLGALTDLLQQTPSEALWDALCEELARWDPKALAQVALPRVQAELERWPDEVERWADAGPLVTVQRVTGPAALKKLAQAGQPVRWLELRLGAVGERAVPGLVASLQALQPHGLSLEVEEVDDGNGVAPLAELDAPRLRVLTIEAPGLGDAAAENIADNPKLTGLRRLSLAGSGLTSAGAKALAKASHLASLEALDLANNKPGDAGLRALLQSPHIGRLTTLSLAGCGLGPKAAQLLAQSSAVARLTTLELADNRLTAAGRAALAASPHLGEAVKRALPD</sequence>
<proteinExistence type="predicted"/>
<keyword evidence="5" id="KW-1185">Reference proteome</keyword>